<keyword evidence="1" id="KW-0472">Membrane</keyword>
<comment type="caution">
    <text evidence="2">The sequence shown here is derived from an EMBL/GenBank/DDBJ whole genome shotgun (WGS) entry which is preliminary data.</text>
</comment>
<dbReference type="HOGENOM" id="CLU_3066088_0_0_11"/>
<protein>
    <submittedName>
        <fullName evidence="2">Uncharacterized protein</fullName>
    </submittedName>
</protein>
<organism evidence="2 3">
    <name type="scientific">Scardovia inopinata F0304</name>
    <dbReference type="NCBI Taxonomy" id="641146"/>
    <lineage>
        <taxon>Bacteria</taxon>
        <taxon>Bacillati</taxon>
        <taxon>Actinomycetota</taxon>
        <taxon>Actinomycetes</taxon>
        <taxon>Bifidobacteriales</taxon>
        <taxon>Bifidobacteriaceae</taxon>
        <taxon>Scardovia</taxon>
    </lineage>
</organism>
<dbReference type="EMBL" id="ADCX01000007">
    <property type="protein sequence ID" value="EFG25971.1"/>
    <property type="molecule type" value="Genomic_DNA"/>
</dbReference>
<evidence type="ECO:0000313" key="2">
    <source>
        <dbReference type="EMBL" id="EFG25971.1"/>
    </source>
</evidence>
<keyword evidence="1" id="KW-0812">Transmembrane</keyword>
<gene>
    <name evidence="2" type="ORF">HMPREF9020_01040</name>
</gene>
<dbReference type="AlphaFoldDB" id="W5IGE6"/>
<keyword evidence="1" id="KW-1133">Transmembrane helix</keyword>
<proteinExistence type="predicted"/>
<dbReference type="Proteomes" id="UP000005777">
    <property type="component" value="Unassembled WGS sequence"/>
</dbReference>
<reference evidence="2 3" key="1">
    <citation type="submission" date="2012-01" db="EMBL/GenBank/DDBJ databases">
        <title>The Genome Sequence of Scardovia inopinata F0304.</title>
        <authorList>
            <consortium name="The Broad Institute Genome Sequencing Platform"/>
            <person name="Ward D."/>
            <person name="Earl A."/>
            <person name="Feldgarden M."/>
            <person name="Gevers D."/>
            <person name="Young S."/>
            <person name="Zeng Q."/>
            <person name="Koehrsen M."/>
            <person name="Alvarado L."/>
            <person name="Berlin A.M."/>
            <person name="Borenstein D."/>
            <person name="Chapman S.B."/>
            <person name="Chen Z."/>
            <person name="Engels R."/>
            <person name="Freedman E."/>
            <person name="Gellesch M."/>
            <person name="Goldberg J."/>
            <person name="Griggs A."/>
            <person name="Gujja S."/>
            <person name="Heilman E.R."/>
            <person name="Heiman D.I."/>
            <person name="Hepburn T.A."/>
            <person name="Howarth C."/>
            <person name="Jen D."/>
            <person name="Larson L."/>
            <person name="Mehta T."/>
            <person name="Park D."/>
            <person name="Pearson M."/>
            <person name="Richards J."/>
            <person name="Roberts A."/>
            <person name="Saif S."/>
            <person name="Shea T.D."/>
            <person name="Shenoy N."/>
            <person name="Sisk P."/>
            <person name="Stolte C."/>
            <person name="Sykes S.N."/>
            <person name="Walk T."/>
            <person name="White J."/>
            <person name="Yandava C."/>
            <person name="Izard J."/>
            <person name="Baranova O.V."/>
            <person name="Blanton J.M."/>
            <person name="Tanner A.C."/>
            <person name="Dewhirst F."/>
            <person name="Haas B."/>
            <person name="Nusbaum C."/>
            <person name="Birren B."/>
        </authorList>
    </citation>
    <scope>NUCLEOTIDE SEQUENCE [LARGE SCALE GENOMIC DNA]</scope>
    <source>
        <strain evidence="2 3">F0304</strain>
    </source>
</reference>
<evidence type="ECO:0000256" key="1">
    <source>
        <dbReference type="SAM" id="Phobius"/>
    </source>
</evidence>
<evidence type="ECO:0000313" key="3">
    <source>
        <dbReference type="Proteomes" id="UP000005777"/>
    </source>
</evidence>
<feature type="transmembrane region" description="Helical" evidence="1">
    <location>
        <begin position="31"/>
        <end position="48"/>
    </location>
</feature>
<keyword evidence="3" id="KW-1185">Reference proteome</keyword>
<sequence>MKDIQNFLLKGLPIACAFFVSGELYRNTQSLPWLWISVVIFIILFIYMPDLLF</sequence>
<name>W5IGE6_SCAIO</name>
<accession>W5IGE6</accession>